<protein>
    <recommendedName>
        <fullName evidence="2">Transposase (putative) YhgA-like domain-containing protein</fullName>
    </recommendedName>
</protein>
<accession>A0A0H5Q8W1</accession>
<proteinExistence type="predicted"/>
<evidence type="ECO:0008006" key="2">
    <source>
        <dbReference type="Google" id="ProtNLM"/>
    </source>
</evidence>
<organism evidence="1">
    <name type="scientific">uncultured prokaryote</name>
    <dbReference type="NCBI Taxonomy" id="198431"/>
    <lineage>
        <taxon>unclassified sequences</taxon>
        <taxon>environmental samples</taxon>
    </lineage>
</organism>
<dbReference type="EMBL" id="LN854259">
    <property type="protein sequence ID" value="CRY97814.1"/>
    <property type="molecule type" value="Genomic_DNA"/>
</dbReference>
<name>A0A0H5Q8W1_9ZZZZ</name>
<sequence>MAEMKYTSKDSVFSFIFKQPENTRQLYLALHPEDADVTEADCKLVTLEHVLTNGITNDLGFQVRDKLILLVEAQSKFSVNIALRMLLYLAATYKEYVDEQKLDLYGSKPVSIPRPELYMIYAGAPRQMPEALRLSDMYDGPGSAEIEIKVLRNMGAGNIVDQYIRFCEISDAQRKQYGYTMKAAEETLRICVEENILMPFLASKCFPPADRTAWFPVPATPENKAGPPPNL</sequence>
<reference evidence="1" key="2">
    <citation type="submission" date="2015-07" db="EMBL/GenBank/DDBJ databases">
        <title>Plasmids, circular viruses and viroids from rat gut.</title>
        <authorList>
            <person name="Jorgensen T.J."/>
            <person name="Hansen M.A."/>
            <person name="Xu Z."/>
            <person name="Tabak M.A."/>
            <person name="Sorensen S.J."/>
            <person name="Hansen L.H."/>
        </authorList>
    </citation>
    <scope>NUCLEOTIDE SEQUENCE</scope>
    <source>
        <strain evidence="1">RGFK1757</strain>
    </source>
</reference>
<reference evidence="1" key="1">
    <citation type="submission" date="2015-06" db="EMBL/GenBank/DDBJ databases">
        <authorList>
            <person name="Joergensen T."/>
        </authorList>
    </citation>
    <scope>NUCLEOTIDE SEQUENCE</scope>
    <source>
        <strain evidence="1">RGFK1757</strain>
    </source>
</reference>
<evidence type="ECO:0000313" key="1">
    <source>
        <dbReference type="EMBL" id="CRY97814.1"/>
    </source>
</evidence>
<dbReference type="AlphaFoldDB" id="A0A0H5Q8W1"/>